<dbReference type="GO" id="GO:0006813">
    <property type="term" value="P:potassium ion transport"/>
    <property type="evidence" value="ECO:0007669"/>
    <property type="project" value="InterPro"/>
</dbReference>
<dbReference type="GO" id="GO:0008324">
    <property type="term" value="F:monoatomic cation transmembrane transporter activity"/>
    <property type="evidence" value="ECO:0007669"/>
    <property type="project" value="InterPro"/>
</dbReference>
<dbReference type="PANTHER" id="PTHR43833:SF9">
    <property type="entry name" value="POTASSIUM CHANNEL PROTEIN YUGO-RELATED"/>
    <property type="match status" value="1"/>
</dbReference>
<dbReference type="SUPFAM" id="SSF116726">
    <property type="entry name" value="TrkA C-terminal domain-like"/>
    <property type="match status" value="2"/>
</dbReference>
<dbReference type="Gene3D" id="3.40.50.720">
    <property type="entry name" value="NAD(P)-binding Rossmann-like Domain"/>
    <property type="match status" value="2"/>
</dbReference>
<dbReference type="Proteomes" id="UP000198531">
    <property type="component" value="Unassembled WGS sequence"/>
</dbReference>
<dbReference type="PROSITE" id="PS51201">
    <property type="entry name" value="RCK_N"/>
    <property type="match status" value="2"/>
</dbReference>
<dbReference type="Pfam" id="PF02254">
    <property type="entry name" value="TrkA_N"/>
    <property type="match status" value="2"/>
</dbReference>
<keyword evidence="1" id="KW-0472">Membrane</keyword>
<dbReference type="STRING" id="553469.SAMN04487947_1482"/>
<feature type="transmembrane region" description="Helical" evidence="1">
    <location>
        <begin position="16"/>
        <end position="34"/>
    </location>
</feature>
<sequence>MVDGPAETLSDAKRRLLLFLVGVAALMLAYAALYRWGMATFEGISVSYVDALHVVVETFTTTGYGEDAAQWTTDAMKLITIPMMLSGVTAIFLTLPLFVVPLVEEALRTAPPTATARTDHVIICSFTSRGDTLVEELESRGVPYVVVESDRETAQRLDAEAYEVVHGNPESVDTLEAANAGEAMALVADADDETNASIILSAKQAAPDLRVISLIEDATLSDYHRYAGADQVVSPRRILGKSLARKAASPIAADIDDAVEIGDDFEVAEVLVQRGSALEGDTIAESDIGRRTGVNIIGAWFRGEFVTPPDPEAVVDEHTTLLVTGREEQLERLKELTRSETRRFRRGKVVVAGYGEVGTTAADALVSGNVPSVVLDREDKPGVDVVGDATNKQSFLSADIDDAQSVILALDNDTTAIFATLVVKQLAPETEVIARANDAESITKLYRAGAEYVLALSTVSGRILASNLTEEEVIAPQSQVEIVRTTAPQLAGQSLAEADVRARTNCTVIAVERDGELLTEIGPDFVVRSNDVLVVAGTDEDINRFNVLCG</sequence>
<feature type="domain" description="RCK C-terminal" evidence="3">
    <location>
        <begin position="255"/>
        <end position="339"/>
    </location>
</feature>
<dbReference type="PROSITE" id="PS51202">
    <property type="entry name" value="RCK_C"/>
    <property type="match status" value="2"/>
</dbReference>
<dbReference type="InterPro" id="IPR006037">
    <property type="entry name" value="RCK_C"/>
</dbReference>
<feature type="domain" description="RCK N-terminal" evidence="2">
    <location>
        <begin position="346"/>
        <end position="454"/>
    </location>
</feature>
<dbReference type="SUPFAM" id="SSF51735">
    <property type="entry name" value="NAD(P)-binding Rossmann-fold domains"/>
    <property type="match status" value="2"/>
</dbReference>
<dbReference type="PANTHER" id="PTHR43833">
    <property type="entry name" value="POTASSIUM CHANNEL PROTEIN 2-RELATED-RELATED"/>
    <property type="match status" value="1"/>
</dbReference>
<accession>A0A1I6GPN8</accession>
<dbReference type="InterPro" id="IPR003148">
    <property type="entry name" value="RCK_N"/>
</dbReference>
<dbReference type="OrthoDB" id="43518at2157"/>
<keyword evidence="1" id="KW-1133">Transmembrane helix</keyword>
<organism evidence="4 5">
    <name type="scientific">Halogeometricum rufum</name>
    <dbReference type="NCBI Taxonomy" id="553469"/>
    <lineage>
        <taxon>Archaea</taxon>
        <taxon>Methanobacteriati</taxon>
        <taxon>Methanobacteriota</taxon>
        <taxon>Stenosarchaea group</taxon>
        <taxon>Halobacteria</taxon>
        <taxon>Halobacteriales</taxon>
        <taxon>Haloferacaceae</taxon>
        <taxon>Halogeometricum</taxon>
    </lineage>
</organism>
<dbReference type="Pfam" id="PF02080">
    <property type="entry name" value="TrkA_C"/>
    <property type="match status" value="2"/>
</dbReference>
<evidence type="ECO:0000313" key="5">
    <source>
        <dbReference type="Proteomes" id="UP000198531"/>
    </source>
</evidence>
<gene>
    <name evidence="4" type="ORF">SAMN04487947_1482</name>
</gene>
<protein>
    <submittedName>
        <fullName evidence="4">Trk K+ transport system, NAD-binding component</fullName>
    </submittedName>
</protein>
<name>A0A1I6GPN8_9EURY</name>
<feature type="transmembrane region" description="Helical" evidence="1">
    <location>
        <begin position="83"/>
        <end position="103"/>
    </location>
</feature>
<keyword evidence="1" id="KW-0812">Transmembrane</keyword>
<dbReference type="RefSeq" id="WP_089806009.1">
    <property type="nucleotide sequence ID" value="NZ_FOYT01000001.1"/>
</dbReference>
<dbReference type="SUPFAM" id="SSF81324">
    <property type="entry name" value="Voltage-gated potassium channels"/>
    <property type="match status" value="1"/>
</dbReference>
<dbReference type="EMBL" id="FOYT01000001">
    <property type="protein sequence ID" value="SFR44160.1"/>
    <property type="molecule type" value="Genomic_DNA"/>
</dbReference>
<feature type="domain" description="RCK C-terminal" evidence="3">
    <location>
        <begin position="465"/>
        <end position="550"/>
    </location>
</feature>
<dbReference type="Gene3D" id="1.10.287.70">
    <property type="match status" value="1"/>
</dbReference>
<reference evidence="5" key="1">
    <citation type="submission" date="2016-10" db="EMBL/GenBank/DDBJ databases">
        <authorList>
            <person name="Varghese N."/>
            <person name="Submissions S."/>
        </authorList>
    </citation>
    <scope>NUCLEOTIDE SEQUENCE [LARGE SCALE GENOMIC DNA]</scope>
    <source>
        <strain evidence="5">CGMCC 1.7736</strain>
    </source>
</reference>
<evidence type="ECO:0000313" key="4">
    <source>
        <dbReference type="EMBL" id="SFR44160.1"/>
    </source>
</evidence>
<evidence type="ECO:0000256" key="1">
    <source>
        <dbReference type="SAM" id="Phobius"/>
    </source>
</evidence>
<dbReference type="InterPro" id="IPR036721">
    <property type="entry name" value="RCK_C_sf"/>
</dbReference>
<dbReference type="InterPro" id="IPR050721">
    <property type="entry name" value="Trk_Ktr_HKT_K-transport"/>
</dbReference>
<evidence type="ECO:0000259" key="3">
    <source>
        <dbReference type="PROSITE" id="PS51202"/>
    </source>
</evidence>
<dbReference type="InterPro" id="IPR036291">
    <property type="entry name" value="NAD(P)-bd_dom_sf"/>
</dbReference>
<feature type="domain" description="RCK N-terminal" evidence="2">
    <location>
        <begin position="118"/>
        <end position="234"/>
    </location>
</feature>
<evidence type="ECO:0000259" key="2">
    <source>
        <dbReference type="PROSITE" id="PS51201"/>
    </source>
</evidence>
<dbReference type="AlphaFoldDB" id="A0A1I6GPN8"/>
<keyword evidence="5" id="KW-1185">Reference proteome</keyword>
<proteinExistence type="predicted"/>
<dbReference type="Gene3D" id="3.30.70.1450">
    <property type="entry name" value="Regulator of K+ conductance, C-terminal domain"/>
    <property type="match status" value="2"/>
</dbReference>